<dbReference type="GO" id="GO:0005886">
    <property type="term" value="C:plasma membrane"/>
    <property type="evidence" value="ECO:0007669"/>
    <property type="project" value="TreeGrafter"/>
</dbReference>
<dbReference type="Pfam" id="PF01431">
    <property type="entry name" value="Peptidase_M13"/>
    <property type="match status" value="1"/>
</dbReference>
<name>A0A6A4WFU7_AMPAM</name>
<dbReference type="PROSITE" id="PS51885">
    <property type="entry name" value="NEPRILYSIN"/>
    <property type="match status" value="1"/>
</dbReference>
<evidence type="ECO:0000256" key="2">
    <source>
        <dbReference type="ARBA" id="ARBA00007357"/>
    </source>
</evidence>
<keyword evidence="4" id="KW-0479">Metal-binding</keyword>
<proteinExistence type="inferred from homology"/>
<dbReference type="Proteomes" id="UP000440578">
    <property type="component" value="Unassembled WGS sequence"/>
</dbReference>
<dbReference type="PANTHER" id="PTHR11733:SF240">
    <property type="entry name" value="GH14155P-RELATED"/>
    <property type="match status" value="1"/>
</dbReference>
<keyword evidence="7" id="KW-0482">Metalloprotease</keyword>
<dbReference type="InterPro" id="IPR042089">
    <property type="entry name" value="Peptidase_M13_dom_2"/>
</dbReference>
<dbReference type="Gene3D" id="3.40.390.10">
    <property type="entry name" value="Collagenase (Catalytic Domain)"/>
    <property type="match status" value="1"/>
</dbReference>
<keyword evidence="9" id="KW-0812">Transmembrane</keyword>
<dbReference type="CDD" id="cd08662">
    <property type="entry name" value="M13"/>
    <property type="match status" value="1"/>
</dbReference>
<feature type="region of interest" description="Disordered" evidence="8">
    <location>
        <begin position="1"/>
        <end position="35"/>
    </location>
</feature>
<keyword evidence="3" id="KW-0645">Protease</keyword>
<evidence type="ECO:0000313" key="12">
    <source>
        <dbReference type="EMBL" id="KAF0301682.1"/>
    </source>
</evidence>
<dbReference type="InterPro" id="IPR018497">
    <property type="entry name" value="Peptidase_M13_C"/>
</dbReference>
<dbReference type="InterPro" id="IPR008753">
    <property type="entry name" value="Peptidase_M13_N"/>
</dbReference>
<organism evidence="12 13">
    <name type="scientific">Amphibalanus amphitrite</name>
    <name type="common">Striped barnacle</name>
    <name type="synonym">Balanus amphitrite</name>
    <dbReference type="NCBI Taxonomy" id="1232801"/>
    <lineage>
        <taxon>Eukaryota</taxon>
        <taxon>Metazoa</taxon>
        <taxon>Ecdysozoa</taxon>
        <taxon>Arthropoda</taxon>
        <taxon>Crustacea</taxon>
        <taxon>Multicrustacea</taxon>
        <taxon>Cirripedia</taxon>
        <taxon>Thoracica</taxon>
        <taxon>Thoracicalcarea</taxon>
        <taxon>Balanomorpha</taxon>
        <taxon>Balanoidea</taxon>
        <taxon>Balanidae</taxon>
        <taxon>Amphibalaninae</taxon>
        <taxon>Amphibalanus</taxon>
    </lineage>
</organism>
<dbReference type="SUPFAM" id="SSF55486">
    <property type="entry name" value="Metalloproteases ('zincins'), catalytic domain"/>
    <property type="match status" value="1"/>
</dbReference>
<dbReference type="Pfam" id="PF05649">
    <property type="entry name" value="Peptidase_M13_N"/>
    <property type="match status" value="1"/>
</dbReference>
<comment type="caution">
    <text evidence="12">The sequence shown here is derived from an EMBL/GenBank/DDBJ whole genome shotgun (WGS) entry which is preliminary data.</text>
</comment>
<feature type="domain" description="Peptidase M13 C-terminal" evidence="10">
    <location>
        <begin position="564"/>
        <end position="757"/>
    </location>
</feature>
<keyword evidence="6" id="KW-0862">Zinc</keyword>
<dbReference type="GO" id="GO:0046872">
    <property type="term" value="F:metal ion binding"/>
    <property type="evidence" value="ECO:0007669"/>
    <property type="project" value="UniProtKB-KW"/>
</dbReference>
<evidence type="ECO:0000256" key="1">
    <source>
        <dbReference type="ARBA" id="ARBA00001947"/>
    </source>
</evidence>
<dbReference type="OrthoDB" id="7867452at2759"/>
<evidence type="ECO:0000256" key="7">
    <source>
        <dbReference type="ARBA" id="ARBA00023049"/>
    </source>
</evidence>
<dbReference type="GO" id="GO:0004222">
    <property type="term" value="F:metalloendopeptidase activity"/>
    <property type="evidence" value="ECO:0007669"/>
    <property type="project" value="InterPro"/>
</dbReference>
<keyword evidence="13" id="KW-1185">Reference proteome</keyword>
<feature type="transmembrane region" description="Helical" evidence="9">
    <location>
        <begin position="48"/>
        <end position="73"/>
    </location>
</feature>
<reference evidence="12 13" key="1">
    <citation type="submission" date="2019-07" db="EMBL/GenBank/DDBJ databases">
        <title>Draft genome assembly of a fouling barnacle, Amphibalanus amphitrite (Darwin, 1854): The first reference genome for Thecostraca.</title>
        <authorList>
            <person name="Kim W."/>
        </authorList>
    </citation>
    <scope>NUCLEOTIDE SEQUENCE [LARGE SCALE GENOMIC DNA]</scope>
    <source>
        <strain evidence="12">SNU_AA5</strain>
        <tissue evidence="12">Soma without cirri and trophi</tissue>
    </source>
</reference>
<keyword evidence="9" id="KW-0472">Membrane</keyword>
<evidence type="ECO:0000256" key="6">
    <source>
        <dbReference type="ARBA" id="ARBA00022833"/>
    </source>
</evidence>
<sequence>MSGKVDENGGRLDESPERDAMLDGAEPRKRSPGRLSRATDALGLPCRWAVVLVVLLVLVLALLAAVIALAASWPSAPVEEAVSRCESAHCLSAAAQLQAGAVGDDAMACNTFWEHSCSAWVERNPIPVIDSEWGVTQKMRRSAEERLQRILSTLPYVESPRSYLWKLSALYMGCMDRAAHPDRSDLATKLLGVVSSLGGFEPLGKFERQLWNPGAVIRQLHADHNIDVFFRIGVVADPDNGTNNVLQISPGGFGLRDRGHYFREPDDPVVTAYQRYIQDVLLRIGVTVDSAARFAKNMFHYERRLAEASLDPLERSDPASTPHPQRVTVDWLRKESPQIDWLNILRDVYPAGKVTMETEVVLPDQQYVLEVSKIVSSTATSSMNEYLMWRLVDGYLPYLPEADRAALDVLRSELTGVKRQPPHWLTCTRITRQLLPLAAGALLARDEPSEAREHSQRAATELFQSLQQGLGGALTYSRLVSDRNRAAVLHQISSVDLVCGYPAVLLEDKLLDKVYSELNVMRHNFFDSVQAARRHQRIIEQKAYLVPGQEQELEPLLNGASVSYSQAHHTVVVPDYLLRPPLFEPTYPPPFKYGGLGTRLAEALLAAIKPGSLALAEEETNSTVDGGDTMAHNRETFRRCISAALSMSQLEPQTVARVTTSASDQVLALRLALQTMLAHLEEVGDEQLPGLEDMSAEKVFFSAFGQSMCLHKTEEKSQWDEFTKFKVDGKVKLELTVEQAAPFREVFNCNETHAHVLEGPCGFFV</sequence>
<feature type="compositionally biased region" description="Basic and acidic residues" evidence="8">
    <location>
        <begin position="1"/>
        <end position="29"/>
    </location>
</feature>
<accession>A0A6A4WFU7</accession>
<dbReference type="AlphaFoldDB" id="A0A6A4WFU7"/>
<dbReference type="EMBL" id="VIIS01001134">
    <property type="protein sequence ID" value="KAF0301682.1"/>
    <property type="molecule type" value="Genomic_DNA"/>
</dbReference>
<evidence type="ECO:0000259" key="11">
    <source>
        <dbReference type="Pfam" id="PF05649"/>
    </source>
</evidence>
<keyword evidence="9" id="KW-1133">Transmembrane helix</keyword>
<protein>
    <submittedName>
        <fullName evidence="12">Endothelin-converting enzyme 1</fullName>
    </submittedName>
</protein>
<evidence type="ECO:0000256" key="3">
    <source>
        <dbReference type="ARBA" id="ARBA00022670"/>
    </source>
</evidence>
<dbReference type="InterPro" id="IPR000718">
    <property type="entry name" value="Peptidase_M13"/>
</dbReference>
<gene>
    <name evidence="12" type="primary">Ece1</name>
    <name evidence="12" type="ORF">FJT64_026055</name>
</gene>
<feature type="domain" description="Peptidase M13 N-terminal" evidence="11">
    <location>
        <begin position="109"/>
        <end position="502"/>
    </location>
</feature>
<evidence type="ECO:0000256" key="8">
    <source>
        <dbReference type="SAM" id="MobiDB-lite"/>
    </source>
</evidence>
<keyword evidence="5" id="KW-0378">Hydrolase</keyword>
<dbReference type="GO" id="GO:0016485">
    <property type="term" value="P:protein processing"/>
    <property type="evidence" value="ECO:0007669"/>
    <property type="project" value="TreeGrafter"/>
</dbReference>
<evidence type="ECO:0000256" key="5">
    <source>
        <dbReference type="ARBA" id="ARBA00022801"/>
    </source>
</evidence>
<evidence type="ECO:0000259" key="10">
    <source>
        <dbReference type="Pfam" id="PF01431"/>
    </source>
</evidence>
<evidence type="ECO:0000313" key="13">
    <source>
        <dbReference type="Proteomes" id="UP000440578"/>
    </source>
</evidence>
<dbReference type="PANTHER" id="PTHR11733">
    <property type="entry name" value="ZINC METALLOPROTEASE FAMILY M13 NEPRILYSIN-RELATED"/>
    <property type="match status" value="1"/>
</dbReference>
<evidence type="ECO:0000256" key="9">
    <source>
        <dbReference type="SAM" id="Phobius"/>
    </source>
</evidence>
<dbReference type="Gene3D" id="1.10.1380.10">
    <property type="entry name" value="Neutral endopeptidase , domain2"/>
    <property type="match status" value="1"/>
</dbReference>
<comment type="cofactor">
    <cofactor evidence="1">
        <name>Zn(2+)</name>
        <dbReference type="ChEBI" id="CHEBI:29105"/>
    </cofactor>
</comment>
<comment type="similarity">
    <text evidence="2">Belongs to the peptidase M13 family.</text>
</comment>
<dbReference type="InterPro" id="IPR024079">
    <property type="entry name" value="MetalloPept_cat_dom_sf"/>
</dbReference>
<evidence type="ECO:0000256" key="4">
    <source>
        <dbReference type="ARBA" id="ARBA00022723"/>
    </source>
</evidence>